<reference evidence="12 13" key="2">
    <citation type="journal article" date="2011" name="Stand. Genomic Sci.">
        <title>Complete genome sequence of Bacteroides helcogenes type strain (P 36-108).</title>
        <authorList>
            <person name="Pati A."/>
            <person name="Gronow S."/>
            <person name="Zeytun A."/>
            <person name="Lapidus A."/>
            <person name="Nolan M."/>
            <person name="Hammon N."/>
            <person name="Deshpande S."/>
            <person name="Cheng J.F."/>
            <person name="Tapia R."/>
            <person name="Han C."/>
            <person name="Goodwin L."/>
            <person name="Pitluck S."/>
            <person name="Liolios K."/>
            <person name="Pagani I."/>
            <person name="Ivanova N."/>
            <person name="Mavromatis K."/>
            <person name="Chen A."/>
            <person name="Palaniappan K."/>
            <person name="Land M."/>
            <person name="Hauser L."/>
            <person name="Chang Y.J."/>
            <person name="Jeffries C.D."/>
            <person name="Detter J.C."/>
            <person name="Brambilla E."/>
            <person name="Rohde M."/>
            <person name="Goker M."/>
            <person name="Woyke T."/>
            <person name="Bristow J."/>
            <person name="Eisen J.A."/>
            <person name="Markowitz V."/>
            <person name="Hugenholtz P."/>
            <person name="Kyrpides N.C."/>
            <person name="Klenk H.P."/>
            <person name="Lucas S."/>
        </authorList>
    </citation>
    <scope>NUCLEOTIDE SEQUENCE [LARGE SCALE GENOMIC DNA]</scope>
    <source>
        <strain evidence="13">ATCC 35417 / DSM 20613 / JCM 6297 / CCUG 15421 / P 36-108</strain>
    </source>
</reference>
<keyword evidence="7 8" id="KW-0998">Cell outer membrane</keyword>
<feature type="domain" description="TonB-dependent receptor-like beta-barrel" evidence="10">
    <location>
        <begin position="475"/>
        <end position="1019"/>
    </location>
</feature>
<keyword evidence="4 8" id="KW-0812">Transmembrane</keyword>
<dbReference type="SUPFAM" id="SSF56935">
    <property type="entry name" value="Porins"/>
    <property type="match status" value="1"/>
</dbReference>
<dbReference type="STRING" id="693979.Bache_0241"/>
<dbReference type="AlphaFoldDB" id="E6STR8"/>
<dbReference type="NCBIfam" id="TIGR04057">
    <property type="entry name" value="SusC_RagA_signa"/>
    <property type="match status" value="1"/>
</dbReference>
<dbReference type="InterPro" id="IPR023997">
    <property type="entry name" value="TonB-dep_OMP_SusC/RagA_CS"/>
</dbReference>
<evidence type="ECO:0000256" key="2">
    <source>
        <dbReference type="ARBA" id="ARBA00022448"/>
    </source>
</evidence>
<protein>
    <submittedName>
        <fullName evidence="12">TonB-dependent receptor plug</fullName>
    </submittedName>
</protein>
<evidence type="ECO:0000256" key="9">
    <source>
        <dbReference type="RuleBase" id="RU003357"/>
    </source>
</evidence>
<feature type="domain" description="TonB-dependent receptor plug" evidence="11">
    <location>
        <begin position="122"/>
        <end position="231"/>
    </location>
</feature>
<organism evidence="12 13">
    <name type="scientific">Bacteroides helcogenes (strain ATCC 35417 / DSM 20613 / JCM 6297 / CCUG 15421 / P 36-108)</name>
    <dbReference type="NCBI Taxonomy" id="693979"/>
    <lineage>
        <taxon>Bacteria</taxon>
        <taxon>Pseudomonadati</taxon>
        <taxon>Bacteroidota</taxon>
        <taxon>Bacteroidia</taxon>
        <taxon>Bacteroidales</taxon>
        <taxon>Bacteroidaceae</taxon>
        <taxon>Bacteroides</taxon>
    </lineage>
</organism>
<dbReference type="GO" id="GO:0009279">
    <property type="term" value="C:cell outer membrane"/>
    <property type="evidence" value="ECO:0007669"/>
    <property type="project" value="UniProtKB-SubCell"/>
</dbReference>
<proteinExistence type="inferred from homology"/>
<evidence type="ECO:0000256" key="1">
    <source>
        <dbReference type="ARBA" id="ARBA00004571"/>
    </source>
</evidence>
<dbReference type="Gene3D" id="2.60.40.1120">
    <property type="entry name" value="Carboxypeptidase-like, regulatory domain"/>
    <property type="match status" value="1"/>
</dbReference>
<dbReference type="InterPro" id="IPR012910">
    <property type="entry name" value="Plug_dom"/>
</dbReference>
<evidence type="ECO:0000313" key="12">
    <source>
        <dbReference type="EMBL" id="ADV42271.1"/>
    </source>
</evidence>
<comment type="similarity">
    <text evidence="8 9">Belongs to the TonB-dependent receptor family.</text>
</comment>
<dbReference type="Gene3D" id="2.170.130.10">
    <property type="entry name" value="TonB-dependent receptor, plug domain"/>
    <property type="match status" value="1"/>
</dbReference>
<dbReference type="NCBIfam" id="TIGR04056">
    <property type="entry name" value="OMP_RagA_SusC"/>
    <property type="match status" value="1"/>
</dbReference>
<evidence type="ECO:0000256" key="6">
    <source>
        <dbReference type="ARBA" id="ARBA00023136"/>
    </source>
</evidence>
<reference key="1">
    <citation type="submission" date="2010-11" db="EMBL/GenBank/DDBJ databases">
        <title>The complete genome of Bacteroides helcogenes P 36-108.</title>
        <authorList>
            <consortium name="US DOE Joint Genome Institute (JGI-PGF)"/>
            <person name="Lucas S."/>
            <person name="Copeland A."/>
            <person name="Lapidus A."/>
            <person name="Bruce D."/>
            <person name="Goodwin L."/>
            <person name="Pitluck S."/>
            <person name="Kyrpides N."/>
            <person name="Mavromatis K."/>
            <person name="Ivanova N."/>
            <person name="Zeytun A."/>
            <person name="Brettin T."/>
            <person name="Detter J.C."/>
            <person name="Tapia R."/>
            <person name="Han C."/>
            <person name="Land M."/>
            <person name="Hauser L."/>
            <person name="Markowitz V."/>
            <person name="Cheng J.-F."/>
            <person name="Hugenholtz P."/>
            <person name="Woyke T."/>
            <person name="Wu D."/>
            <person name="Gronow S."/>
            <person name="Wellnitz S."/>
            <person name="Brambilla E."/>
            <person name="Klenk H.-P."/>
            <person name="Eisen J.A."/>
        </authorList>
    </citation>
    <scope>NUCLEOTIDE SEQUENCE</scope>
    <source>
        <strain>P 36-108</strain>
    </source>
</reference>
<dbReference type="PROSITE" id="PS52016">
    <property type="entry name" value="TONB_DEPENDENT_REC_3"/>
    <property type="match status" value="1"/>
</dbReference>
<dbReference type="InterPro" id="IPR023996">
    <property type="entry name" value="TonB-dep_OMP_SusC/RagA"/>
</dbReference>
<keyword evidence="3 8" id="KW-1134">Transmembrane beta strand</keyword>
<keyword evidence="6 8" id="KW-0472">Membrane</keyword>
<evidence type="ECO:0000256" key="8">
    <source>
        <dbReference type="PROSITE-ProRule" id="PRU01360"/>
    </source>
</evidence>
<keyword evidence="13" id="KW-1185">Reference proteome</keyword>
<dbReference type="SUPFAM" id="SSF49464">
    <property type="entry name" value="Carboxypeptidase regulatory domain-like"/>
    <property type="match status" value="1"/>
</dbReference>
<dbReference type="InterPro" id="IPR039426">
    <property type="entry name" value="TonB-dep_rcpt-like"/>
</dbReference>
<evidence type="ECO:0000313" key="13">
    <source>
        <dbReference type="Proteomes" id="UP000008630"/>
    </source>
</evidence>
<keyword evidence="2 8" id="KW-0813">Transport</keyword>
<dbReference type="InterPro" id="IPR008969">
    <property type="entry name" value="CarboxyPept-like_regulatory"/>
</dbReference>
<evidence type="ECO:0000256" key="5">
    <source>
        <dbReference type="ARBA" id="ARBA00023077"/>
    </source>
</evidence>
<dbReference type="Pfam" id="PF07715">
    <property type="entry name" value="Plug"/>
    <property type="match status" value="1"/>
</dbReference>
<dbReference type="EMBL" id="CP002352">
    <property type="protein sequence ID" value="ADV42271.1"/>
    <property type="molecule type" value="Genomic_DNA"/>
</dbReference>
<gene>
    <name evidence="12" type="ordered locus">Bache_0241</name>
</gene>
<dbReference type="Proteomes" id="UP000008630">
    <property type="component" value="Chromosome"/>
</dbReference>
<dbReference type="InterPro" id="IPR036942">
    <property type="entry name" value="Beta-barrel_TonB_sf"/>
</dbReference>
<evidence type="ECO:0000256" key="4">
    <source>
        <dbReference type="ARBA" id="ARBA00022692"/>
    </source>
</evidence>
<comment type="subcellular location">
    <subcellularLocation>
        <location evidence="1 8">Cell outer membrane</location>
        <topology evidence="1 8">Multi-pass membrane protein</topology>
    </subcellularLocation>
</comment>
<dbReference type="Pfam" id="PF00593">
    <property type="entry name" value="TonB_dep_Rec_b-barrel"/>
    <property type="match status" value="1"/>
</dbReference>
<name>E6STR8_BACT6</name>
<evidence type="ECO:0000256" key="3">
    <source>
        <dbReference type="ARBA" id="ARBA00022452"/>
    </source>
</evidence>
<dbReference type="InterPro" id="IPR000531">
    <property type="entry name" value="Beta-barrel_TonB"/>
</dbReference>
<keyword evidence="5 9" id="KW-0798">TonB box</keyword>
<dbReference type="KEGG" id="bhl:Bache_0241"/>
<dbReference type="Pfam" id="PF13715">
    <property type="entry name" value="CarbopepD_reg_2"/>
    <property type="match status" value="1"/>
</dbReference>
<evidence type="ECO:0000259" key="11">
    <source>
        <dbReference type="Pfam" id="PF07715"/>
    </source>
</evidence>
<evidence type="ECO:0000256" key="7">
    <source>
        <dbReference type="ARBA" id="ARBA00023237"/>
    </source>
</evidence>
<dbReference type="InterPro" id="IPR037066">
    <property type="entry name" value="Plug_dom_sf"/>
</dbReference>
<dbReference type="eggNOG" id="COG1629">
    <property type="taxonomic scope" value="Bacteria"/>
</dbReference>
<accession>E6STR8</accession>
<evidence type="ECO:0000259" key="10">
    <source>
        <dbReference type="Pfam" id="PF00593"/>
    </source>
</evidence>
<keyword evidence="12" id="KW-0675">Receptor</keyword>
<dbReference type="HOGENOM" id="CLU_004317_1_1_10"/>
<sequence>MLMLLTTTCGGFVYASSGEKVAGVEAVQQSSKCTGIVKDGTGETIIGASVVVKGSAGNGTITGIDGDFTLSNVSKGSTLVISFVGYTTQEVQWKGTPLNIILKEDSKVLDEVVVVGFGTQKKANLTGAVSMVGADVIENRPVQNVSQALQGVIPGLNFSVNTNGGTLDNTMNVNIRGAGSIGDGSSASPLILIDGIEGNMNAINPNDIESVSVLKDAASASIYGARASFGVILIKTKSGKQGKTNVSYTGNVRFTDALQVPEMMDSYQFAQYFNAAAANAGQSAVFSAEVMERIRQYQNGEISYGTVKNQTNNKWANYSGANANTDWFKENYKDWVPSHEHNLSISGGNEKLTYRISGSFMDQNGLIRHGKDEFQRYTLDSKISAQLADWVTLNYTGKWTREDYSRPTYMTGLFFHNIARRWPTCPAYDPNGYIQEGMELIQMEDGGVQQQKKNYYTQQLAFVFEPLKDWHINVEGNMRTYNYNQHYEVLPVYAHDVDGNPYAISWDGGASYTPGQSRVYEYRYTEDYFTTNIYSDYSKSFGDHNFKVMGGFNAELTKYDTMNGRGDGLLDISTPWLSQTTDQARVSGGREHTAIAGFFGRINYNYKDRYMLELNGRYDGSSRFLADKRWGFFPSVSAGWNIAREEFFSPLADKISTLKLRASWGQLGNTNTKAWYPFYQTLETGNANSGWLVNGVKQNTAYVPGIVSSAMTWETVETWDIGLDWALLNNRLTGSFDWYTRYTYDMIGPAPTLASALGTSAPKVNNADMKAYGWELELGWRDRIRDFSYGVKLVLSDGQSKILRYPNETGDIDKYYAGRMMNEIWGYTTVGIAQTQAQMDEHLKNNKPTWGSGWSAGDIMYADLNNDGKVSTGANTLENPGDRRVIGNSTPRYNFGVTLDAAWKGFDFSMFWQGVAKRDYWLSGPYFWGASGGMWQSAGFKQHWDFWRPEGDALGANLNAYYPRASFDGVKNQYVQTGYLQNAAYLRLKNIQLGYTLPKTWVKKAGLQNVRIYVSGDNLLTISDITGIFDPETLGGDYGDGKLYPLCKTLSIGLNVNF</sequence>
<dbReference type="Gene3D" id="2.40.170.20">
    <property type="entry name" value="TonB-dependent receptor, beta-barrel domain"/>
    <property type="match status" value="1"/>
</dbReference>